<evidence type="ECO:0000313" key="2">
    <source>
        <dbReference type="Proteomes" id="UP000185434"/>
    </source>
</evidence>
<organism evidence="1 2">
    <name type="scientific">Corynebacterium frankenforstense DSM 45800</name>
    <dbReference type="NCBI Taxonomy" id="1437875"/>
    <lineage>
        <taxon>Bacteria</taxon>
        <taxon>Bacillati</taxon>
        <taxon>Actinomycetota</taxon>
        <taxon>Actinomycetes</taxon>
        <taxon>Mycobacteriales</taxon>
        <taxon>Corynebacteriaceae</taxon>
        <taxon>Corynebacterium</taxon>
    </lineage>
</organism>
<protein>
    <submittedName>
        <fullName evidence="1">Uncharacterized protein</fullName>
    </submittedName>
</protein>
<dbReference type="Proteomes" id="UP000185434">
    <property type="component" value="Chromosome"/>
</dbReference>
<gene>
    <name evidence="1" type="ORF">CFRA_08555</name>
</gene>
<name>A0A1L7CTY9_9CORY</name>
<proteinExistence type="predicted"/>
<reference evidence="1 2" key="1">
    <citation type="submission" date="2014-08" db="EMBL/GenBank/DDBJ databases">
        <title>Complete genome sequence of Corynebacterium frankenforstense ST18(T) (=DSM 45800(T)), isolated from raw cow milk.</title>
        <authorList>
            <person name="Ruckert C."/>
            <person name="Albersmeier A."/>
            <person name="Winkler A."/>
            <person name="Lipski A."/>
            <person name="Kalinowski J."/>
        </authorList>
    </citation>
    <scope>NUCLEOTIDE SEQUENCE [LARGE SCALE GENOMIC DNA]</scope>
    <source>
        <strain evidence="1 2">ST18</strain>
    </source>
</reference>
<sequence>MPLVHAVLRIAGMPVRLRRDVEALMVEHLPTQGSWVAPGTDPLEADWCTRWRREGAGRTGCRQVLTAPAAELRAFDRALRGLAEAASFDATLTRAR</sequence>
<evidence type="ECO:0000313" key="1">
    <source>
        <dbReference type="EMBL" id="APT89291.1"/>
    </source>
</evidence>
<dbReference type="EMBL" id="CP009247">
    <property type="protein sequence ID" value="APT89291.1"/>
    <property type="molecule type" value="Genomic_DNA"/>
</dbReference>
<accession>A0A1L7CTY9</accession>
<keyword evidence="2" id="KW-1185">Reference proteome</keyword>
<dbReference type="STRING" id="1437875.CFRA_08555"/>
<dbReference type="AlphaFoldDB" id="A0A1L7CTY9"/>
<dbReference type="KEGG" id="cfk:CFRA_08555"/>